<gene>
    <name evidence="2" type="ORF">METZ01_LOCUS305729</name>
</gene>
<dbReference type="InterPro" id="IPR000361">
    <property type="entry name" value="ATAP_core_dom"/>
</dbReference>
<name>A0A382MXL6_9ZZZZ</name>
<dbReference type="EMBL" id="UINC01096193">
    <property type="protein sequence ID" value="SVC52875.1"/>
    <property type="molecule type" value="Genomic_DNA"/>
</dbReference>
<accession>A0A382MXL6</accession>
<dbReference type="GO" id="GO:0016226">
    <property type="term" value="P:iron-sulfur cluster assembly"/>
    <property type="evidence" value="ECO:0007669"/>
    <property type="project" value="TreeGrafter"/>
</dbReference>
<sequence length="111" mass="11863">MINVTEAAQEKIASMCLENNMEAVRPFVHGTGCAGMSHSMTFVESKEDRDTEIAPHVYIDPVAYQFMDGATIDYDTSGMSPTFVFHDVFKEQGGTGMCGGCGAATGPGYGH</sequence>
<dbReference type="AlphaFoldDB" id="A0A382MXL6"/>
<dbReference type="PANTHER" id="PTHR10072">
    <property type="entry name" value="IRON-SULFUR CLUSTER ASSEMBLY PROTEIN"/>
    <property type="match status" value="1"/>
</dbReference>
<evidence type="ECO:0000313" key="2">
    <source>
        <dbReference type="EMBL" id="SVC52875.1"/>
    </source>
</evidence>
<feature type="domain" description="Core" evidence="1">
    <location>
        <begin position="2"/>
        <end position="85"/>
    </location>
</feature>
<dbReference type="PANTHER" id="PTHR10072:SF41">
    <property type="entry name" value="IRON-SULFUR CLUSTER ASSEMBLY 1 HOMOLOG, MITOCHONDRIAL"/>
    <property type="match status" value="1"/>
</dbReference>
<proteinExistence type="predicted"/>
<dbReference type="Gene3D" id="2.60.300.12">
    <property type="entry name" value="HesB-like domain"/>
    <property type="match status" value="1"/>
</dbReference>
<protein>
    <recommendedName>
        <fullName evidence="1">Core domain-containing protein</fullName>
    </recommendedName>
</protein>
<dbReference type="SUPFAM" id="SSF89360">
    <property type="entry name" value="HesB-like domain"/>
    <property type="match status" value="1"/>
</dbReference>
<dbReference type="GO" id="GO:0005737">
    <property type="term" value="C:cytoplasm"/>
    <property type="evidence" value="ECO:0007669"/>
    <property type="project" value="TreeGrafter"/>
</dbReference>
<reference evidence="2" key="1">
    <citation type="submission" date="2018-05" db="EMBL/GenBank/DDBJ databases">
        <authorList>
            <person name="Lanie J.A."/>
            <person name="Ng W.-L."/>
            <person name="Kazmierczak K.M."/>
            <person name="Andrzejewski T.M."/>
            <person name="Davidsen T.M."/>
            <person name="Wayne K.J."/>
            <person name="Tettelin H."/>
            <person name="Glass J.I."/>
            <person name="Rusch D."/>
            <person name="Podicherti R."/>
            <person name="Tsui H.-C.T."/>
            <person name="Winkler M.E."/>
        </authorList>
    </citation>
    <scope>NUCLEOTIDE SEQUENCE</scope>
</reference>
<dbReference type="InterPro" id="IPR050322">
    <property type="entry name" value="Fe-S_cluster_asmbl/transfer"/>
</dbReference>
<dbReference type="Pfam" id="PF01521">
    <property type="entry name" value="Fe-S_biosyn"/>
    <property type="match status" value="1"/>
</dbReference>
<dbReference type="InterPro" id="IPR035903">
    <property type="entry name" value="HesB-like_dom_sf"/>
</dbReference>
<organism evidence="2">
    <name type="scientific">marine metagenome</name>
    <dbReference type="NCBI Taxonomy" id="408172"/>
    <lineage>
        <taxon>unclassified sequences</taxon>
        <taxon>metagenomes</taxon>
        <taxon>ecological metagenomes</taxon>
    </lineage>
</organism>
<evidence type="ECO:0000259" key="1">
    <source>
        <dbReference type="Pfam" id="PF01521"/>
    </source>
</evidence>
<dbReference type="GO" id="GO:0051537">
    <property type="term" value="F:2 iron, 2 sulfur cluster binding"/>
    <property type="evidence" value="ECO:0007669"/>
    <property type="project" value="TreeGrafter"/>
</dbReference>